<dbReference type="PROSITE" id="PS50103">
    <property type="entry name" value="ZF_C3H1"/>
    <property type="match status" value="4"/>
</dbReference>
<feature type="region of interest" description="Disordered" evidence="6">
    <location>
        <begin position="1"/>
        <end position="61"/>
    </location>
</feature>
<feature type="compositionally biased region" description="Polar residues" evidence="6">
    <location>
        <begin position="40"/>
        <end position="54"/>
    </location>
</feature>
<dbReference type="GO" id="GO:0003677">
    <property type="term" value="F:DNA binding"/>
    <property type="evidence" value="ECO:0007669"/>
    <property type="project" value="UniProtKB-KW"/>
</dbReference>
<name>A0A8T3BBS1_DENNO</name>
<dbReference type="PANTHER" id="PTHR12506:SF18">
    <property type="entry name" value="ZINC FINGER CCCH DOMAIN-CONTAINING PROTEIN 33-RELATED"/>
    <property type="match status" value="1"/>
</dbReference>
<organism evidence="8 9">
    <name type="scientific">Dendrobium nobile</name>
    <name type="common">Orchid</name>
    <dbReference type="NCBI Taxonomy" id="94219"/>
    <lineage>
        <taxon>Eukaryota</taxon>
        <taxon>Viridiplantae</taxon>
        <taxon>Streptophyta</taxon>
        <taxon>Embryophyta</taxon>
        <taxon>Tracheophyta</taxon>
        <taxon>Spermatophyta</taxon>
        <taxon>Magnoliopsida</taxon>
        <taxon>Liliopsida</taxon>
        <taxon>Asparagales</taxon>
        <taxon>Orchidaceae</taxon>
        <taxon>Epidendroideae</taxon>
        <taxon>Malaxideae</taxon>
        <taxon>Dendrobiinae</taxon>
        <taxon>Dendrobium</taxon>
    </lineage>
</organism>
<proteinExistence type="predicted"/>
<feature type="domain" description="C3H1-type" evidence="7">
    <location>
        <begin position="333"/>
        <end position="361"/>
    </location>
</feature>
<protein>
    <recommendedName>
        <fullName evidence="7">C3H1-type domain-containing protein</fullName>
    </recommendedName>
</protein>
<evidence type="ECO:0000256" key="3">
    <source>
        <dbReference type="ARBA" id="ARBA00022833"/>
    </source>
</evidence>
<feature type="domain" description="C3H1-type" evidence="7">
    <location>
        <begin position="146"/>
        <end position="174"/>
    </location>
</feature>
<dbReference type="EMBL" id="JAGYWB010000009">
    <property type="protein sequence ID" value="KAI0510502.1"/>
    <property type="molecule type" value="Genomic_DNA"/>
</dbReference>
<dbReference type="InterPro" id="IPR050974">
    <property type="entry name" value="Plant_ZF_CCCH"/>
</dbReference>
<feature type="compositionally biased region" description="Basic residues" evidence="6">
    <location>
        <begin position="407"/>
        <end position="418"/>
    </location>
</feature>
<feature type="zinc finger region" description="C3H1-type" evidence="5">
    <location>
        <begin position="146"/>
        <end position="174"/>
    </location>
</feature>
<dbReference type="OrthoDB" id="411372at2759"/>
<evidence type="ECO:0000256" key="5">
    <source>
        <dbReference type="PROSITE-ProRule" id="PRU00723"/>
    </source>
</evidence>
<dbReference type="Gene3D" id="4.10.1000.10">
    <property type="entry name" value="Zinc finger, CCCH-type"/>
    <property type="match status" value="2"/>
</dbReference>
<evidence type="ECO:0000259" key="7">
    <source>
        <dbReference type="PROSITE" id="PS50103"/>
    </source>
</evidence>
<evidence type="ECO:0000256" key="6">
    <source>
        <dbReference type="SAM" id="MobiDB-lite"/>
    </source>
</evidence>
<keyword evidence="9" id="KW-1185">Reference proteome</keyword>
<gene>
    <name evidence="8" type="ORF">KFK09_011104</name>
</gene>
<feature type="zinc finger region" description="C3H1-type" evidence="5">
    <location>
        <begin position="263"/>
        <end position="291"/>
    </location>
</feature>
<evidence type="ECO:0000256" key="1">
    <source>
        <dbReference type="ARBA" id="ARBA00022723"/>
    </source>
</evidence>
<dbReference type="InterPro" id="IPR000571">
    <property type="entry name" value="Znf_CCCH"/>
</dbReference>
<feature type="region of interest" description="Disordered" evidence="6">
    <location>
        <begin position="406"/>
        <end position="426"/>
    </location>
</feature>
<sequence length="426" mass="47304">MELNGGGKKKNIVEPTRRKEVNIAEASASSLRELPPGEESMQQISSRAGNNMDSESYPERPGEPDCPYYLNSGYCKLGMYCGFNHPPREVYICSGRVEGYTPSPVGIPIVHYLETGKCNFGPAWKFHRPSYNPGIRKLNSLGYPLRLNAMDCKFYLTNGWCKFNKTCIFNHPEPSNSMPWWLSRTTPSQTLCPGELTSFNANPHWQGPSSYAQVILPQGLAQVPSWNTFPYYLNQQQNPGNVQFVGSGSAMGPPASYSSFPVRPGEPDCPFFAKTGDCKFGLACRFNHPIENITPTSDCELSPEGLPLRPLFAYLEKFIQLALSRREYNQLFLQGRPLCVFYGRYGYCGYGLTCKFDHPIAAPKGITDSLSTSSYNVPVVRQPLESSSGPATLTLSAESFSVASPGKLKRLPSSKRQKMNSDDEKV</sequence>
<keyword evidence="2 5" id="KW-0863">Zinc-finger</keyword>
<evidence type="ECO:0000313" key="8">
    <source>
        <dbReference type="EMBL" id="KAI0510502.1"/>
    </source>
</evidence>
<keyword evidence="4" id="KW-0238">DNA-binding</keyword>
<feature type="domain" description="C3H1-type" evidence="7">
    <location>
        <begin position="263"/>
        <end position="291"/>
    </location>
</feature>
<feature type="compositionally biased region" description="Basic and acidic residues" evidence="6">
    <location>
        <begin position="11"/>
        <end position="22"/>
    </location>
</feature>
<dbReference type="SMART" id="SM00356">
    <property type="entry name" value="ZnF_C3H1"/>
    <property type="match status" value="4"/>
</dbReference>
<dbReference type="PANTHER" id="PTHR12506">
    <property type="entry name" value="PROTEIN PHOSPHATASE RELATED"/>
    <property type="match status" value="1"/>
</dbReference>
<feature type="zinc finger region" description="C3H1-type" evidence="5">
    <location>
        <begin position="333"/>
        <end position="361"/>
    </location>
</feature>
<evidence type="ECO:0000256" key="4">
    <source>
        <dbReference type="ARBA" id="ARBA00023125"/>
    </source>
</evidence>
<reference evidence="8" key="1">
    <citation type="journal article" date="2022" name="Front. Genet.">
        <title>Chromosome-Scale Assembly of the Dendrobium nobile Genome Provides Insights Into the Molecular Mechanism of the Biosynthesis of the Medicinal Active Ingredient of Dendrobium.</title>
        <authorList>
            <person name="Xu Q."/>
            <person name="Niu S.-C."/>
            <person name="Li K.-L."/>
            <person name="Zheng P.-J."/>
            <person name="Zhang X.-J."/>
            <person name="Jia Y."/>
            <person name="Liu Y."/>
            <person name="Niu Y.-X."/>
            <person name="Yu L.-H."/>
            <person name="Chen D.-F."/>
            <person name="Zhang G.-Q."/>
        </authorList>
    </citation>
    <scope>NUCLEOTIDE SEQUENCE</scope>
    <source>
        <tissue evidence="8">Leaf</tissue>
    </source>
</reference>
<dbReference type="InterPro" id="IPR036855">
    <property type="entry name" value="Znf_CCCH_sf"/>
</dbReference>
<dbReference type="Pfam" id="PF00642">
    <property type="entry name" value="zf-CCCH"/>
    <property type="match status" value="4"/>
</dbReference>
<dbReference type="GO" id="GO:0003729">
    <property type="term" value="F:mRNA binding"/>
    <property type="evidence" value="ECO:0007669"/>
    <property type="project" value="TreeGrafter"/>
</dbReference>
<dbReference type="Proteomes" id="UP000829196">
    <property type="component" value="Unassembled WGS sequence"/>
</dbReference>
<dbReference type="SUPFAM" id="SSF90229">
    <property type="entry name" value="CCCH zinc finger"/>
    <property type="match status" value="3"/>
</dbReference>
<accession>A0A8T3BBS1</accession>
<comment type="caution">
    <text evidence="8">The sequence shown here is derived from an EMBL/GenBank/DDBJ whole genome shotgun (WGS) entry which is preliminary data.</text>
</comment>
<evidence type="ECO:0000313" key="9">
    <source>
        <dbReference type="Proteomes" id="UP000829196"/>
    </source>
</evidence>
<keyword evidence="3 5" id="KW-0862">Zinc</keyword>
<feature type="domain" description="C3H1-type" evidence="7">
    <location>
        <begin position="60"/>
        <end position="88"/>
    </location>
</feature>
<evidence type="ECO:0000256" key="2">
    <source>
        <dbReference type="ARBA" id="ARBA00022771"/>
    </source>
</evidence>
<feature type="zinc finger region" description="C3H1-type" evidence="5">
    <location>
        <begin position="60"/>
        <end position="88"/>
    </location>
</feature>
<keyword evidence="1 5" id="KW-0479">Metal-binding</keyword>
<dbReference type="AlphaFoldDB" id="A0A8T3BBS1"/>
<dbReference type="GO" id="GO:0008270">
    <property type="term" value="F:zinc ion binding"/>
    <property type="evidence" value="ECO:0007669"/>
    <property type="project" value="UniProtKB-KW"/>
</dbReference>